<dbReference type="InterPro" id="IPR013120">
    <property type="entry name" value="FAR_NAD-bd"/>
</dbReference>
<evidence type="ECO:0000259" key="1">
    <source>
        <dbReference type="Pfam" id="PF07993"/>
    </source>
</evidence>
<dbReference type="SUPFAM" id="SSF51735">
    <property type="entry name" value="NAD(P)-binding Rossmann-fold domains"/>
    <property type="match status" value="1"/>
</dbReference>
<comment type="caution">
    <text evidence="2">The sequence shown here is derived from an EMBL/GenBank/DDBJ whole genome shotgun (WGS) entry which is preliminary data.</text>
</comment>
<feature type="domain" description="Thioester reductase (TE)" evidence="1">
    <location>
        <begin position="7"/>
        <end position="242"/>
    </location>
</feature>
<protein>
    <submittedName>
        <fullName evidence="2">SDR family oxidoreductase</fullName>
    </submittedName>
</protein>
<evidence type="ECO:0000313" key="2">
    <source>
        <dbReference type="EMBL" id="MFC5178022.1"/>
    </source>
</evidence>
<reference evidence="3" key="1">
    <citation type="journal article" date="2019" name="Int. J. Syst. Evol. Microbiol.">
        <title>The Global Catalogue of Microorganisms (GCM) 10K type strain sequencing project: providing services to taxonomists for standard genome sequencing and annotation.</title>
        <authorList>
            <consortium name="The Broad Institute Genomics Platform"/>
            <consortium name="The Broad Institute Genome Sequencing Center for Infectious Disease"/>
            <person name="Wu L."/>
            <person name="Ma J."/>
        </authorList>
    </citation>
    <scope>NUCLEOTIDE SEQUENCE [LARGE SCALE GENOMIC DNA]</scope>
    <source>
        <strain evidence="3">DFY41</strain>
    </source>
</reference>
<dbReference type="Proteomes" id="UP001596087">
    <property type="component" value="Unassembled WGS sequence"/>
</dbReference>
<dbReference type="PANTHER" id="PTHR43245">
    <property type="entry name" value="BIFUNCTIONAL POLYMYXIN RESISTANCE PROTEIN ARNA"/>
    <property type="match status" value="1"/>
</dbReference>
<dbReference type="Pfam" id="PF07993">
    <property type="entry name" value="NAD_binding_4"/>
    <property type="match status" value="1"/>
</dbReference>
<evidence type="ECO:0000313" key="3">
    <source>
        <dbReference type="Proteomes" id="UP001596087"/>
    </source>
</evidence>
<dbReference type="InterPro" id="IPR036291">
    <property type="entry name" value="NAD(P)-bd_dom_sf"/>
</dbReference>
<organism evidence="2 3">
    <name type="scientific">Nocardioides taihuensis</name>
    <dbReference type="NCBI Taxonomy" id="1835606"/>
    <lineage>
        <taxon>Bacteria</taxon>
        <taxon>Bacillati</taxon>
        <taxon>Actinomycetota</taxon>
        <taxon>Actinomycetes</taxon>
        <taxon>Propionibacteriales</taxon>
        <taxon>Nocardioidaceae</taxon>
        <taxon>Nocardioides</taxon>
    </lineage>
</organism>
<keyword evidence="3" id="KW-1185">Reference proteome</keyword>
<dbReference type="EMBL" id="JBHSKD010000018">
    <property type="protein sequence ID" value="MFC5178022.1"/>
    <property type="molecule type" value="Genomic_DNA"/>
</dbReference>
<name>A0ABW0BM52_9ACTN</name>
<dbReference type="Gene3D" id="3.40.50.720">
    <property type="entry name" value="NAD(P)-binding Rossmann-like Domain"/>
    <property type="match status" value="1"/>
</dbReference>
<proteinExistence type="predicted"/>
<dbReference type="RefSeq" id="WP_378591515.1">
    <property type="nucleotide sequence ID" value="NZ_JBHSKD010000018.1"/>
</dbReference>
<sequence>MSTLLMTGFPGFLGSALLPRLLARREGSTAVCLVQPRHLDTARARVGEIEREHPDTRGRVTLVTGDLTRRGLGLDDDGRAAVEGVTEVWHLAAVYDLAVAPALAHAVNVDGTAAVIDLCRTLPGLTRLQYVSTCYVSGRYEGEFPEDGLDEGQEFRNHYESTKYEAEMLVRKAMADGLPATIYRPGIVVGDSTTGATQKYDGPYFLATFLRRQPKVALVPALGDRDRVKVCVVPRDFVVDAMDVLSVLDRSLGRTYALTDPEPPSVRELVTAFAGHLGKRLVWVPLPLRPVHLLVGSVPGMERLMGLPAEALDYFASPTTYATTQTTTDLEGTGVTCPPFSSYADRLLDYMLAHPEVDAHAMA</sequence>
<dbReference type="CDD" id="cd05263">
    <property type="entry name" value="MupV_like_SDR_e"/>
    <property type="match status" value="1"/>
</dbReference>
<accession>A0ABW0BM52</accession>
<gene>
    <name evidence="2" type="ORF">ACFPGP_15175</name>
</gene>
<dbReference type="InterPro" id="IPR050177">
    <property type="entry name" value="Lipid_A_modif_metabolic_enz"/>
</dbReference>